<evidence type="ECO:0000313" key="1">
    <source>
        <dbReference type="EMBL" id="KAH9296873.1"/>
    </source>
</evidence>
<evidence type="ECO:0000313" key="2">
    <source>
        <dbReference type="Proteomes" id="UP000824469"/>
    </source>
</evidence>
<dbReference type="AlphaFoldDB" id="A0AA38FC27"/>
<gene>
    <name evidence="1" type="ORF">KI387_028555</name>
</gene>
<feature type="non-terminal residue" evidence="1">
    <location>
        <position position="1"/>
    </location>
</feature>
<sequence>TDLFYDMGGPRIEFFGGRSSRICAGKAFLKIEPLFQFRIQVFSCQKLMVGCHNLAGILAR</sequence>
<name>A0AA38FC27_TAXCH</name>
<feature type="non-terminal residue" evidence="1">
    <location>
        <position position="60"/>
    </location>
</feature>
<organism evidence="1 2">
    <name type="scientific">Taxus chinensis</name>
    <name type="common">Chinese yew</name>
    <name type="synonym">Taxus wallichiana var. chinensis</name>
    <dbReference type="NCBI Taxonomy" id="29808"/>
    <lineage>
        <taxon>Eukaryota</taxon>
        <taxon>Viridiplantae</taxon>
        <taxon>Streptophyta</taxon>
        <taxon>Embryophyta</taxon>
        <taxon>Tracheophyta</taxon>
        <taxon>Spermatophyta</taxon>
        <taxon>Pinopsida</taxon>
        <taxon>Pinidae</taxon>
        <taxon>Conifers II</taxon>
        <taxon>Cupressales</taxon>
        <taxon>Taxaceae</taxon>
        <taxon>Taxus</taxon>
    </lineage>
</organism>
<keyword evidence="2" id="KW-1185">Reference proteome</keyword>
<reference evidence="1 2" key="1">
    <citation type="journal article" date="2021" name="Nat. Plants">
        <title>The Taxus genome provides insights into paclitaxel biosynthesis.</title>
        <authorList>
            <person name="Xiong X."/>
            <person name="Gou J."/>
            <person name="Liao Q."/>
            <person name="Li Y."/>
            <person name="Zhou Q."/>
            <person name="Bi G."/>
            <person name="Li C."/>
            <person name="Du R."/>
            <person name="Wang X."/>
            <person name="Sun T."/>
            <person name="Guo L."/>
            <person name="Liang H."/>
            <person name="Lu P."/>
            <person name="Wu Y."/>
            <person name="Zhang Z."/>
            <person name="Ro D.K."/>
            <person name="Shang Y."/>
            <person name="Huang S."/>
            <person name="Yan J."/>
        </authorList>
    </citation>
    <scope>NUCLEOTIDE SEQUENCE [LARGE SCALE GENOMIC DNA]</scope>
    <source>
        <strain evidence="1">Ta-2019</strain>
    </source>
</reference>
<dbReference type="Proteomes" id="UP000824469">
    <property type="component" value="Unassembled WGS sequence"/>
</dbReference>
<dbReference type="EMBL" id="JAHRHJ020000010">
    <property type="protein sequence ID" value="KAH9296873.1"/>
    <property type="molecule type" value="Genomic_DNA"/>
</dbReference>
<proteinExistence type="predicted"/>
<protein>
    <submittedName>
        <fullName evidence="1">Uncharacterized protein</fullName>
    </submittedName>
</protein>
<comment type="caution">
    <text evidence="1">The sequence shown here is derived from an EMBL/GenBank/DDBJ whole genome shotgun (WGS) entry which is preliminary data.</text>
</comment>
<accession>A0AA38FC27</accession>